<dbReference type="Proteomes" id="UP001278500">
    <property type="component" value="Unassembled WGS sequence"/>
</dbReference>
<feature type="compositionally biased region" description="Polar residues" evidence="1">
    <location>
        <begin position="7"/>
        <end position="27"/>
    </location>
</feature>
<comment type="caution">
    <text evidence="2">The sequence shown here is derived from an EMBL/GenBank/DDBJ whole genome shotgun (WGS) entry which is preliminary data.</text>
</comment>
<dbReference type="PANTHER" id="PTHR39603:SF1">
    <property type="entry name" value="CYANOVIRIN-N DOMAIN-CONTAINING PROTEIN"/>
    <property type="match status" value="1"/>
</dbReference>
<evidence type="ECO:0000313" key="3">
    <source>
        <dbReference type="Proteomes" id="UP001278500"/>
    </source>
</evidence>
<dbReference type="AlphaFoldDB" id="A0AAE0MS67"/>
<keyword evidence="3" id="KW-1185">Reference proteome</keyword>
<accession>A0AAE0MS67</accession>
<name>A0AAE0MS67_9PEZI</name>
<organism evidence="2 3">
    <name type="scientific">Neurospora tetraspora</name>
    <dbReference type="NCBI Taxonomy" id="94610"/>
    <lineage>
        <taxon>Eukaryota</taxon>
        <taxon>Fungi</taxon>
        <taxon>Dikarya</taxon>
        <taxon>Ascomycota</taxon>
        <taxon>Pezizomycotina</taxon>
        <taxon>Sordariomycetes</taxon>
        <taxon>Sordariomycetidae</taxon>
        <taxon>Sordariales</taxon>
        <taxon>Sordariaceae</taxon>
        <taxon>Neurospora</taxon>
    </lineage>
</organism>
<reference evidence="2" key="1">
    <citation type="journal article" date="2023" name="Mol. Phylogenet. Evol.">
        <title>Genome-scale phylogeny and comparative genomics of the fungal order Sordariales.</title>
        <authorList>
            <person name="Hensen N."/>
            <person name="Bonometti L."/>
            <person name="Westerberg I."/>
            <person name="Brannstrom I.O."/>
            <person name="Guillou S."/>
            <person name="Cros-Aarteil S."/>
            <person name="Calhoun S."/>
            <person name="Haridas S."/>
            <person name="Kuo A."/>
            <person name="Mondo S."/>
            <person name="Pangilinan J."/>
            <person name="Riley R."/>
            <person name="LaButti K."/>
            <person name="Andreopoulos B."/>
            <person name="Lipzen A."/>
            <person name="Chen C."/>
            <person name="Yan M."/>
            <person name="Daum C."/>
            <person name="Ng V."/>
            <person name="Clum A."/>
            <person name="Steindorff A."/>
            <person name="Ohm R.A."/>
            <person name="Martin F."/>
            <person name="Silar P."/>
            <person name="Natvig D.O."/>
            <person name="Lalanne C."/>
            <person name="Gautier V."/>
            <person name="Ament-Velasquez S.L."/>
            <person name="Kruys A."/>
            <person name="Hutchinson M.I."/>
            <person name="Powell A.J."/>
            <person name="Barry K."/>
            <person name="Miller A.N."/>
            <person name="Grigoriev I.V."/>
            <person name="Debuchy R."/>
            <person name="Gladieux P."/>
            <person name="Hiltunen Thoren M."/>
            <person name="Johannesson H."/>
        </authorList>
    </citation>
    <scope>NUCLEOTIDE SEQUENCE</scope>
    <source>
        <strain evidence="2">CBS 560.94</strain>
    </source>
</reference>
<sequence length="245" mass="26395">MGGTVASKLNTPTTSQSIHRQSQFPLPHTDSTTPKLLLQVSLALSKIVNFPRLSTLPLVALGVLTSQVTAEPAVAEVAEVTTRFWFSEWVDSIIADPSTALSPQEAVQAYLDTANATLPATSGAEKRGWDAQVICDANDGRDRVKVADAVFCINYHAGAGQVACPGRLITNGPWPQRVWCNWHGALFWPDNNDVSTYPTCQAIAQMYGVIMDTCTTPDGTVGGYRLKDLTGTKTGGYLGYTHFSF</sequence>
<reference evidence="2" key="2">
    <citation type="submission" date="2023-06" db="EMBL/GenBank/DDBJ databases">
        <authorList>
            <consortium name="Lawrence Berkeley National Laboratory"/>
            <person name="Haridas S."/>
            <person name="Hensen N."/>
            <person name="Bonometti L."/>
            <person name="Westerberg I."/>
            <person name="Brannstrom I.O."/>
            <person name="Guillou S."/>
            <person name="Cros-Aarteil S."/>
            <person name="Calhoun S."/>
            <person name="Kuo A."/>
            <person name="Mondo S."/>
            <person name="Pangilinan J."/>
            <person name="Riley R."/>
            <person name="Labutti K."/>
            <person name="Andreopoulos B."/>
            <person name="Lipzen A."/>
            <person name="Chen C."/>
            <person name="Yanf M."/>
            <person name="Daum C."/>
            <person name="Ng V."/>
            <person name="Clum A."/>
            <person name="Steindorff A."/>
            <person name="Ohm R."/>
            <person name="Martin F."/>
            <person name="Silar P."/>
            <person name="Natvig D."/>
            <person name="Lalanne C."/>
            <person name="Gautier V."/>
            <person name="Ament-Velasquez S.L."/>
            <person name="Kruys A."/>
            <person name="Hutchinson M.I."/>
            <person name="Powell A.J."/>
            <person name="Barry K."/>
            <person name="Miller A.N."/>
            <person name="Grigoriev I.V."/>
            <person name="Debuchy R."/>
            <person name="Gladieux P."/>
            <person name="Thoren M.H."/>
            <person name="Johannesson H."/>
        </authorList>
    </citation>
    <scope>NUCLEOTIDE SEQUENCE</scope>
    <source>
        <strain evidence="2">CBS 560.94</strain>
    </source>
</reference>
<proteinExistence type="predicted"/>
<dbReference type="RefSeq" id="XP_062682307.1">
    <property type="nucleotide sequence ID" value="XM_062831027.1"/>
</dbReference>
<protein>
    <submittedName>
        <fullName evidence="2">Uncharacterized protein</fullName>
    </submittedName>
</protein>
<evidence type="ECO:0000313" key="2">
    <source>
        <dbReference type="EMBL" id="KAK3345694.1"/>
    </source>
</evidence>
<dbReference type="GeneID" id="87868181"/>
<dbReference type="PANTHER" id="PTHR39603">
    <property type="entry name" value="CYANOVIRIN-N DOMAIN-CONTAINING PROTEIN"/>
    <property type="match status" value="1"/>
</dbReference>
<feature type="region of interest" description="Disordered" evidence="1">
    <location>
        <begin position="1"/>
        <end position="27"/>
    </location>
</feature>
<dbReference type="EMBL" id="JAUEPP010000004">
    <property type="protein sequence ID" value="KAK3345694.1"/>
    <property type="molecule type" value="Genomic_DNA"/>
</dbReference>
<gene>
    <name evidence="2" type="ORF">B0H65DRAFT_589263</name>
</gene>
<evidence type="ECO:0000256" key="1">
    <source>
        <dbReference type="SAM" id="MobiDB-lite"/>
    </source>
</evidence>